<dbReference type="GO" id="GO:0030544">
    <property type="term" value="F:Hsp70 protein binding"/>
    <property type="evidence" value="ECO:0007669"/>
    <property type="project" value="TreeGrafter"/>
</dbReference>
<dbReference type="STRING" id="1051891.A0A0C3KA07"/>
<feature type="domain" description="Sacsin/Nov" evidence="1">
    <location>
        <begin position="480"/>
        <end position="702"/>
    </location>
</feature>
<proteinExistence type="predicted"/>
<evidence type="ECO:0000313" key="3">
    <source>
        <dbReference type="Proteomes" id="UP000054248"/>
    </source>
</evidence>
<organism evidence="2 3">
    <name type="scientific">Tulasnella calospora MUT 4182</name>
    <dbReference type="NCBI Taxonomy" id="1051891"/>
    <lineage>
        <taxon>Eukaryota</taxon>
        <taxon>Fungi</taxon>
        <taxon>Dikarya</taxon>
        <taxon>Basidiomycota</taxon>
        <taxon>Agaricomycotina</taxon>
        <taxon>Agaricomycetes</taxon>
        <taxon>Cantharellales</taxon>
        <taxon>Tulasnellaceae</taxon>
        <taxon>Tulasnella</taxon>
    </lineage>
</organism>
<dbReference type="InterPro" id="IPR058210">
    <property type="entry name" value="SACS/Nov_dom"/>
</dbReference>
<dbReference type="Proteomes" id="UP000054248">
    <property type="component" value="Unassembled WGS sequence"/>
</dbReference>
<evidence type="ECO:0000259" key="1">
    <source>
        <dbReference type="Pfam" id="PF25794"/>
    </source>
</evidence>
<accession>A0A0C3KA07</accession>
<dbReference type="InterPro" id="IPR036890">
    <property type="entry name" value="HATPase_C_sf"/>
</dbReference>
<keyword evidence="3" id="KW-1185">Reference proteome</keyword>
<dbReference type="InterPro" id="IPR052972">
    <property type="entry name" value="Sacsin_chaperone_reg"/>
</dbReference>
<name>A0A0C3KA07_9AGAM</name>
<dbReference type="OrthoDB" id="1262810at2759"/>
<dbReference type="PANTHER" id="PTHR15600">
    <property type="entry name" value="SACSIN"/>
    <property type="match status" value="1"/>
</dbReference>
<reference evidence="3" key="2">
    <citation type="submission" date="2015-01" db="EMBL/GenBank/DDBJ databases">
        <title>Evolutionary Origins and Diversification of the Mycorrhizal Mutualists.</title>
        <authorList>
            <consortium name="DOE Joint Genome Institute"/>
            <consortium name="Mycorrhizal Genomics Consortium"/>
            <person name="Kohler A."/>
            <person name="Kuo A."/>
            <person name="Nagy L.G."/>
            <person name="Floudas D."/>
            <person name="Copeland A."/>
            <person name="Barry K.W."/>
            <person name="Cichocki N."/>
            <person name="Veneault-Fourrey C."/>
            <person name="LaButti K."/>
            <person name="Lindquist E.A."/>
            <person name="Lipzen A."/>
            <person name="Lundell T."/>
            <person name="Morin E."/>
            <person name="Murat C."/>
            <person name="Riley R."/>
            <person name="Ohm R."/>
            <person name="Sun H."/>
            <person name="Tunlid A."/>
            <person name="Henrissat B."/>
            <person name="Grigoriev I.V."/>
            <person name="Hibbett D.S."/>
            <person name="Martin F."/>
        </authorList>
    </citation>
    <scope>NUCLEOTIDE SEQUENCE [LARGE SCALE GENOMIC DNA]</scope>
    <source>
        <strain evidence="3">MUT 4182</strain>
    </source>
</reference>
<dbReference type="Pfam" id="PF25794">
    <property type="entry name" value="SACS"/>
    <property type="match status" value="1"/>
</dbReference>
<dbReference type="NCBIfam" id="NF047352">
    <property type="entry name" value="P_loop_sacsin"/>
    <property type="match status" value="1"/>
</dbReference>
<sequence length="1252" mass="139217">MSFEDRLGPLSPPSPAGAELPATLILGEVPLLQKAIDAWPQQNHVQGLLPALIDRLINRLNELGDVSRARVAELPIVEVGGPTRKSPNQVVDPTSALAGLYDAEDNVLPAGIFNIEGPDSYIHQLRNYGMLRTTLTPTAIGERIARISDQSQPMKDRPEKALRLLRLLDAYTGPPGSALPPPIVNMLRASACLPVADAFLTPFECWDSRGEDILLCDMVSPRIPFTVVSQHLRDCLGWAQVPFETLRSQLRKVLETETRPSHISDSDVLDRIEAVLKDIAAGFQVGRLSQGNIASLVQSLGAAAWVPTASRNRCVAGLGVLEQIDLGTKYHSVAPHLLRIPGMEALLRRMGICDRPTQTSLLSTLREIAKQLSETDIAQPTRDSLMQTSILILNELCRSIQGKESEFQDTLIPTEDCQLVPAPEVLFNDMGGDPTCPPNGLRFAHSLVSISLANAIGLRRLSEEDFAQGGDGIESFHIGEDLTVRIRGVLQDYDIDHSSNEWVANADDAKARSVTFLVDEANFEGRRVIGGLTGFQSGPALVVHNDGVFTDEDFKGLGNIGQGGKSGMPNSIGRFGLGALSFYHFSELPWVISGKYCLFLDPSKRYLPREQENIRRSAALVPLSFCKRSKPLEGLFGFNANEEEYKGTLFRFPLRTASQAAESTLSDKKFNARDIMKTIDRFYAYARESLFFTKFLVEITARRRTADLKTITLWSVISTRETISHTAEKRIAATKLSLRLKAPQTTTEAPEHWLVTRTQTTKEAFPPQLQPLFPLHRLPTPTFGIAVNLSKEDNIRNSRLFATLPLPVSTSLPVHIHATWILAQDRRSIRYDAPDAAGQRTLDTVYNQHILEKAIPLLYIKTLAIVLAHHPKTVQIFWPGKAQDDPSRIIAMEFYKQVISTKDPVLLSVQEKPIAPANSIIHSFNKTPNAVRKVLSELKVPNYVPASYIDTSLREEWGSLRFDSAKEVSNILRENTAAIQKLWQTPALTPKDILPVIDYLVKERETLDGIPLLVCGDRKLVEFRSSGDRRIFASHRNDLVRLFGSGTVVSQEFPDHHAQSWVKLNVNVCMLDRQGMRHLLAHHDQAIVPANTKAINAAQQAWYKDLLKFLATPGCPVKVQDLADLPLLPSVSGDLVVSLHYAKVGNVWWRYPHEEQALTTVLRQLGVIAVDGQLGGVQIHDMNVLVRILPLFGQLNLSPQEVLRRVTTKDWDAFVKSLKVWMQDFYLGRLSAADLKILNKLPFFLGRQGDIY</sequence>
<protein>
    <recommendedName>
        <fullName evidence="1">Sacsin/Nov domain-containing protein</fullName>
    </recommendedName>
</protein>
<dbReference type="HOGENOM" id="CLU_265660_0_0_1"/>
<gene>
    <name evidence="2" type="ORF">M407DRAFT_32084</name>
</gene>
<dbReference type="AlphaFoldDB" id="A0A0C3KA07"/>
<evidence type="ECO:0000313" key="2">
    <source>
        <dbReference type="EMBL" id="KIO18253.1"/>
    </source>
</evidence>
<reference evidence="2 3" key="1">
    <citation type="submission" date="2014-04" db="EMBL/GenBank/DDBJ databases">
        <authorList>
            <consortium name="DOE Joint Genome Institute"/>
            <person name="Kuo A."/>
            <person name="Girlanda M."/>
            <person name="Perotto S."/>
            <person name="Kohler A."/>
            <person name="Nagy L.G."/>
            <person name="Floudas D."/>
            <person name="Copeland A."/>
            <person name="Barry K.W."/>
            <person name="Cichocki N."/>
            <person name="Veneault-Fourrey C."/>
            <person name="LaButti K."/>
            <person name="Lindquist E.A."/>
            <person name="Lipzen A."/>
            <person name="Lundell T."/>
            <person name="Morin E."/>
            <person name="Murat C."/>
            <person name="Sun H."/>
            <person name="Tunlid A."/>
            <person name="Henrissat B."/>
            <person name="Grigoriev I.V."/>
            <person name="Hibbett D.S."/>
            <person name="Martin F."/>
            <person name="Nordberg H.P."/>
            <person name="Cantor M.N."/>
            <person name="Hua S.X."/>
        </authorList>
    </citation>
    <scope>NUCLEOTIDE SEQUENCE [LARGE SCALE GENOMIC DNA]</scope>
    <source>
        <strain evidence="2 3">MUT 4182</strain>
    </source>
</reference>
<dbReference type="SUPFAM" id="SSF55874">
    <property type="entry name" value="ATPase domain of HSP90 chaperone/DNA topoisomerase II/histidine kinase"/>
    <property type="match status" value="1"/>
</dbReference>
<dbReference type="EMBL" id="KN823301">
    <property type="protein sequence ID" value="KIO18253.1"/>
    <property type="molecule type" value="Genomic_DNA"/>
</dbReference>
<dbReference type="PANTHER" id="PTHR15600:SF42">
    <property type="entry name" value="SACSIN"/>
    <property type="match status" value="1"/>
</dbReference>